<reference evidence="1 2" key="1">
    <citation type="journal article" date="2019" name="Nat. Med.">
        <title>A library of human gut bacterial isolates paired with longitudinal multiomics data enables mechanistic microbiome research.</title>
        <authorList>
            <person name="Poyet M."/>
            <person name="Groussin M."/>
            <person name="Gibbons S.M."/>
            <person name="Avila-Pacheco J."/>
            <person name="Jiang X."/>
            <person name="Kearney S.M."/>
            <person name="Perrotta A.R."/>
            <person name="Berdy B."/>
            <person name="Zhao S."/>
            <person name="Lieberman T.D."/>
            <person name="Swanson P.K."/>
            <person name="Smith M."/>
            <person name="Roesemann S."/>
            <person name="Alexander J.E."/>
            <person name="Rich S.A."/>
            <person name="Livny J."/>
            <person name="Vlamakis H."/>
            <person name="Clish C."/>
            <person name="Bullock K."/>
            <person name="Deik A."/>
            <person name="Scott J."/>
            <person name="Pierce K.A."/>
            <person name="Xavier R.J."/>
            <person name="Alm E.J."/>
        </authorList>
    </citation>
    <scope>NUCLEOTIDE SEQUENCE [LARGE SCALE GENOMIC DNA]</scope>
    <source>
        <strain evidence="1 2">BIOML-A3</strain>
    </source>
</reference>
<proteinExistence type="predicted"/>
<sequence length="215" mass="25402">MDCSFITKYIECILEDKEMPDAFNVFMGVHVNTTPLPERCYEYKPLEIVEEPRLIGTALGLSMMHDLPLDYNRVIISGSEATLCLRFGNAIIYIVFWKNSSIKEMRTKYVDLLQKEFNFKMLKPGKNKYKLKRVTASSNISMGYWHLLSRSALRQDDMLVDSLIHGRDVKAVRKSFESMRSEEDWRASQLLVERDMFPENRRVKKEYEDFFRNRD</sequence>
<organism evidence="1 2">
    <name type="scientific">Eubacterium ramulus</name>
    <dbReference type="NCBI Taxonomy" id="39490"/>
    <lineage>
        <taxon>Bacteria</taxon>
        <taxon>Bacillati</taxon>
        <taxon>Bacillota</taxon>
        <taxon>Clostridia</taxon>
        <taxon>Eubacteriales</taxon>
        <taxon>Eubacteriaceae</taxon>
        <taxon>Eubacterium</taxon>
    </lineage>
</organism>
<protein>
    <submittedName>
        <fullName evidence="1">Uncharacterized protein</fullName>
    </submittedName>
</protein>
<dbReference type="Proteomes" id="UP000431304">
    <property type="component" value="Unassembled WGS sequence"/>
</dbReference>
<dbReference type="AlphaFoldDB" id="A0A844E333"/>
<name>A0A844E333_EUBRA</name>
<comment type="caution">
    <text evidence="1">The sequence shown here is derived from an EMBL/GenBank/DDBJ whole genome shotgun (WGS) entry which is preliminary data.</text>
</comment>
<gene>
    <name evidence="1" type="ORF">GKE72_07760</name>
</gene>
<evidence type="ECO:0000313" key="1">
    <source>
        <dbReference type="EMBL" id="MSD15968.1"/>
    </source>
</evidence>
<dbReference type="RefSeq" id="WP_154314580.1">
    <property type="nucleotide sequence ID" value="NZ_CAXUGT010000004.1"/>
</dbReference>
<dbReference type="EMBL" id="WKRA01000010">
    <property type="protein sequence ID" value="MSD15968.1"/>
    <property type="molecule type" value="Genomic_DNA"/>
</dbReference>
<accession>A0A844E333</accession>
<evidence type="ECO:0000313" key="2">
    <source>
        <dbReference type="Proteomes" id="UP000431304"/>
    </source>
</evidence>